<dbReference type="OrthoDB" id="412018at2759"/>
<feature type="domain" description="CN hydrolase" evidence="2">
    <location>
        <begin position="571"/>
        <end position="844"/>
    </location>
</feature>
<dbReference type="PANTHER" id="PTHR43674">
    <property type="entry name" value="NITRILASE C965.09-RELATED"/>
    <property type="match status" value="1"/>
</dbReference>
<dbReference type="HOGENOM" id="CLU_346838_0_0_1"/>
<dbReference type="VEuPathDB" id="FungiDB:MAN_04216"/>
<sequence length="873" mass="95891">MPKPRGFIMRYGAILGIVVLSLSGMTSALGWRSPQQKYVDKPLEEASRSPPPSPYASAANPSIFAAALSELQELESEPFCHRIAARLLVNNCQLLDGRNDATVMTNTGRAARDFVDFFAASLAICDLERANFAIPSTCHKFREPVLANLPAPSKPELHVITREIDDCLEGLARSDSAWSTWVSYRHKALGFCEAARADGEKDHHIFLHRKLANILERLTTDAEVQVQNRLNELDRMFRESYDNAKTLTAHVAGLNASLLYFEQVITHSILSKSKETELVVQKGLNEARSLQQLMEEVLGMMSLREEKHAHTLETALEVAVTQINRDAHEVMKMLTAVAMSSLSLQEQLKKSESQLSLVMRKQERVQEGMEELSLLADLVADKHHSHQEMLQSAQNETAYLLASLEAASFSMGNLRASFSDLGSVGWWPYIICPAATLVLGSYRLQPSATRNILLLGVGEYSVANTGLLTRTAPTYNLAGEIAGFLMTFANMHGGEFSEYLFSSGLFISRNDHINETINRDDIPGSFVFSIISPVEKATKLVRVAGARGTQPTNQRAAVRPTSDKLWSLHQNRTNICERTQYTELTNVSKPQPLAPTDNFARAEAYLRDAASQGANIAVLPEYHLASWVPDAVEFASIAAQSAPYLEKYRALAKELNMAIVPGTLLEPETSSGGGLANVAYFIGPDGAVLGRYQKKNLWHPERPHLAADIESPHTAFDTPWGRMGMLICWDIAFPEAYKALVADGARVIISPSFWLADDGGEGSDLNPNCEKMFLDNVCIARAFENTAAIVYVNSGAPKGSTDGKDGRGNTFCGVSQVAVPIVGRLGGGESMGPAEEMRIFEVDMGLLDMAESVYKVRGDMAREGWHYGPYRSA</sequence>
<dbReference type="SUPFAM" id="SSF56317">
    <property type="entry name" value="Carbon-nitrogen hydrolase"/>
    <property type="match status" value="1"/>
</dbReference>
<dbReference type="PANTHER" id="PTHR43674:SF16">
    <property type="entry name" value="CARBON-NITROGEN FAMILY, PUTATIVE (AFU_ORTHOLOGUE AFUA_5G02350)-RELATED"/>
    <property type="match status" value="1"/>
</dbReference>
<evidence type="ECO:0000313" key="4">
    <source>
        <dbReference type="Proteomes" id="UP000031186"/>
    </source>
</evidence>
<keyword evidence="4" id="KW-1185">Reference proteome</keyword>
<dbReference type="EMBL" id="AZNF01000004">
    <property type="protein sequence ID" value="KID67458.1"/>
    <property type="molecule type" value="Genomic_DNA"/>
</dbReference>
<gene>
    <name evidence="3" type="ORF">MAN_04216</name>
</gene>
<protein>
    <submittedName>
        <fullName evidence="3">Nitrilase/cyanide hydratase and apolipoprotein N-acyltransferase</fullName>
    </submittedName>
</protein>
<dbReference type="PROSITE" id="PS50263">
    <property type="entry name" value="CN_HYDROLASE"/>
    <property type="match status" value="1"/>
</dbReference>
<name>A0A0B4FA66_METAF</name>
<dbReference type="CDD" id="cd07197">
    <property type="entry name" value="nitrilase"/>
    <property type="match status" value="1"/>
</dbReference>
<proteinExistence type="predicted"/>
<organism evidence="3 4">
    <name type="scientific">Metarhizium anisopliae (strain ARSEF 549)</name>
    <dbReference type="NCBI Taxonomy" id="3151832"/>
    <lineage>
        <taxon>Eukaryota</taxon>
        <taxon>Fungi</taxon>
        <taxon>Dikarya</taxon>
        <taxon>Ascomycota</taxon>
        <taxon>Pezizomycotina</taxon>
        <taxon>Sordariomycetes</taxon>
        <taxon>Hypocreomycetidae</taxon>
        <taxon>Hypocreales</taxon>
        <taxon>Clavicipitaceae</taxon>
        <taxon>Metarhizium</taxon>
    </lineage>
</organism>
<evidence type="ECO:0000259" key="2">
    <source>
        <dbReference type="PROSITE" id="PS50263"/>
    </source>
</evidence>
<evidence type="ECO:0000256" key="1">
    <source>
        <dbReference type="ARBA" id="ARBA00022801"/>
    </source>
</evidence>
<dbReference type="InterPro" id="IPR036526">
    <property type="entry name" value="C-N_Hydrolase_sf"/>
</dbReference>
<dbReference type="Pfam" id="PF00795">
    <property type="entry name" value="CN_hydrolase"/>
    <property type="match status" value="1"/>
</dbReference>
<dbReference type="InterPro" id="IPR050345">
    <property type="entry name" value="Aliph_Amidase/BUP"/>
</dbReference>
<dbReference type="GO" id="GO:0016811">
    <property type="term" value="F:hydrolase activity, acting on carbon-nitrogen (but not peptide) bonds, in linear amides"/>
    <property type="evidence" value="ECO:0007669"/>
    <property type="project" value="TreeGrafter"/>
</dbReference>
<dbReference type="InterPro" id="IPR003010">
    <property type="entry name" value="C-N_Hydrolase"/>
</dbReference>
<dbReference type="Gene3D" id="3.60.110.10">
    <property type="entry name" value="Carbon-nitrogen hydrolase"/>
    <property type="match status" value="1"/>
</dbReference>
<feature type="non-terminal residue" evidence="3">
    <location>
        <position position="1"/>
    </location>
</feature>
<reference evidence="3 4" key="1">
    <citation type="journal article" date="2014" name="Proc. Natl. Acad. Sci. U.S.A.">
        <title>Trajectory and genomic determinants of fungal-pathogen speciation and host adaptation.</title>
        <authorList>
            <person name="Hu X."/>
            <person name="Xiao G."/>
            <person name="Zheng P."/>
            <person name="Shang Y."/>
            <person name="Su Y."/>
            <person name="Zhang X."/>
            <person name="Liu X."/>
            <person name="Zhan S."/>
            <person name="St Leger R.J."/>
            <person name="Wang C."/>
        </authorList>
    </citation>
    <scope>NUCLEOTIDE SEQUENCE [LARGE SCALE GENOMIC DNA]</scope>
    <source>
        <strain evidence="3 4">ARSEF 549</strain>
    </source>
</reference>
<keyword evidence="1" id="KW-0378">Hydrolase</keyword>
<evidence type="ECO:0000313" key="3">
    <source>
        <dbReference type="EMBL" id="KID67458.1"/>
    </source>
</evidence>
<dbReference type="AlphaFoldDB" id="A0A0B4FA66"/>
<dbReference type="Proteomes" id="UP000031186">
    <property type="component" value="Unassembled WGS sequence"/>
</dbReference>
<accession>A0A0B4FA66</accession>
<comment type="caution">
    <text evidence="3">The sequence shown here is derived from an EMBL/GenBank/DDBJ whole genome shotgun (WGS) entry which is preliminary data.</text>
</comment>